<comment type="similarity">
    <text evidence="1 7">Belongs to the cytochrome P450 family.</text>
</comment>
<evidence type="ECO:0000256" key="3">
    <source>
        <dbReference type="ARBA" id="ARBA00022723"/>
    </source>
</evidence>
<evidence type="ECO:0000256" key="6">
    <source>
        <dbReference type="ARBA" id="ARBA00023033"/>
    </source>
</evidence>
<accession>A0A410WPN6</accession>
<dbReference type="Proteomes" id="UP000288943">
    <property type="component" value="Chromosome"/>
</dbReference>
<dbReference type="InterPro" id="IPR002397">
    <property type="entry name" value="Cyt_P450_B"/>
</dbReference>
<keyword evidence="2 7" id="KW-0349">Heme</keyword>
<dbReference type="AlphaFoldDB" id="A0A410WPN6"/>
<evidence type="ECO:0000256" key="1">
    <source>
        <dbReference type="ARBA" id="ARBA00010617"/>
    </source>
</evidence>
<dbReference type="Gene3D" id="1.10.630.10">
    <property type="entry name" value="Cytochrome P450"/>
    <property type="match status" value="1"/>
</dbReference>
<dbReference type="GO" id="GO:0016705">
    <property type="term" value="F:oxidoreductase activity, acting on paired donors, with incorporation or reduction of molecular oxygen"/>
    <property type="evidence" value="ECO:0007669"/>
    <property type="project" value="InterPro"/>
</dbReference>
<keyword evidence="5 7" id="KW-0408">Iron</keyword>
<dbReference type="PRINTS" id="PR00359">
    <property type="entry name" value="BP450"/>
</dbReference>
<evidence type="ECO:0000256" key="7">
    <source>
        <dbReference type="RuleBase" id="RU000461"/>
    </source>
</evidence>
<evidence type="ECO:0000313" key="11">
    <source>
        <dbReference type="Proteomes" id="UP000288943"/>
    </source>
</evidence>
<evidence type="ECO:0000256" key="2">
    <source>
        <dbReference type="ARBA" id="ARBA00022617"/>
    </source>
</evidence>
<dbReference type="Proteomes" id="UP001527202">
    <property type="component" value="Unassembled WGS sequence"/>
</dbReference>
<evidence type="ECO:0000256" key="5">
    <source>
        <dbReference type="ARBA" id="ARBA00023004"/>
    </source>
</evidence>
<dbReference type="GO" id="GO:0020037">
    <property type="term" value="F:heme binding"/>
    <property type="evidence" value="ECO:0007669"/>
    <property type="project" value="InterPro"/>
</dbReference>
<dbReference type="SUPFAM" id="SSF48264">
    <property type="entry name" value="Cytochrome P450"/>
    <property type="match status" value="1"/>
</dbReference>
<evidence type="ECO:0000256" key="8">
    <source>
        <dbReference type="SAM" id="MobiDB-lite"/>
    </source>
</evidence>
<feature type="compositionally biased region" description="Low complexity" evidence="8">
    <location>
        <begin position="385"/>
        <end position="401"/>
    </location>
</feature>
<gene>
    <name evidence="9" type="ORF">M5X16_23745</name>
    <name evidence="10" type="ORF">PC41400_00780</name>
</gene>
<name>A0A410WPN6_9BACL</name>
<evidence type="ECO:0000313" key="10">
    <source>
        <dbReference type="EMBL" id="QAV16313.1"/>
    </source>
</evidence>
<dbReference type="InterPro" id="IPR001128">
    <property type="entry name" value="Cyt_P450"/>
</dbReference>
<protein>
    <submittedName>
        <fullName evidence="10">Cytochrome P450</fullName>
    </submittedName>
</protein>
<dbReference type="InterPro" id="IPR036396">
    <property type="entry name" value="Cyt_P450_sf"/>
</dbReference>
<dbReference type="EMBL" id="JAMDMJ010000034">
    <property type="protein sequence ID" value="MCY9598774.1"/>
    <property type="molecule type" value="Genomic_DNA"/>
</dbReference>
<dbReference type="RefSeq" id="WP_042231397.1">
    <property type="nucleotide sequence ID" value="NZ_CP026520.1"/>
</dbReference>
<evidence type="ECO:0000256" key="4">
    <source>
        <dbReference type="ARBA" id="ARBA00023002"/>
    </source>
</evidence>
<feature type="region of interest" description="Disordered" evidence="8">
    <location>
        <begin position="378"/>
        <end position="401"/>
    </location>
</feature>
<sequence length="401" mass="46201">MAVKEQLFINEITGFKMKDEFWNPYPWYKKMREESPVFYDERQDTWNVFLYDHAKQVLNDYKLFPSKRDRSLIPVPLSDNKVNLIFSDPPDHRKRRGLLSKAFTPHSLEDWKPRIQNIVNELVANIAKKKSVDLVQELAVPLPVTVIADLLGVPSKDWQQIKNWSDILFMPHDFQHIEELQAAKARASKEFVEYLLPIVAQKRAQLQDDIISDMILAEYEGAFFTDAEVAQTAMGLLGAGNETTTTLLTNMFYSLVKDQPGAYGELRKDRSLVPQAVEETLRYRFAAALDRRIGEDTDVFGPKMKKDQLIIAWVSSANRDENRFTDGESFDVRRKDIKHLTFGSGHHFCLGAPLARMEAVQALETFVERFSDYSIPDDFRPQDHLPPNNHNLNSLPVVVEE</sequence>
<dbReference type="PANTHER" id="PTHR46696">
    <property type="entry name" value="P450, PUTATIVE (EUROFUNG)-RELATED"/>
    <property type="match status" value="1"/>
</dbReference>
<keyword evidence="3 7" id="KW-0479">Metal-binding</keyword>
<dbReference type="OrthoDB" id="9801155at2"/>
<organism evidence="10 11">
    <name type="scientific">Paenibacillus chitinolyticus</name>
    <dbReference type="NCBI Taxonomy" id="79263"/>
    <lineage>
        <taxon>Bacteria</taxon>
        <taxon>Bacillati</taxon>
        <taxon>Bacillota</taxon>
        <taxon>Bacilli</taxon>
        <taxon>Bacillales</taxon>
        <taxon>Paenibacillaceae</taxon>
        <taxon>Paenibacillus</taxon>
    </lineage>
</organism>
<dbReference type="GeneID" id="95373349"/>
<keyword evidence="6 7" id="KW-0503">Monooxygenase</keyword>
<dbReference type="InterPro" id="IPR017972">
    <property type="entry name" value="Cyt_P450_CS"/>
</dbReference>
<reference evidence="10 11" key="1">
    <citation type="submission" date="2018-01" db="EMBL/GenBank/DDBJ databases">
        <title>The whole genome sequencing and assembly of Paenibacillus chitinolyticus KCCM 41400 strain.</title>
        <authorList>
            <person name="Kim J.-Y."/>
            <person name="Park M.-K."/>
            <person name="Lee Y.-J."/>
            <person name="Yi H."/>
            <person name="Bahn Y.-S."/>
            <person name="Kim J.F."/>
            <person name="Lee D.-W."/>
        </authorList>
    </citation>
    <scope>NUCLEOTIDE SEQUENCE [LARGE SCALE GENOMIC DNA]</scope>
    <source>
        <strain evidence="10 11">KCCM 41400</strain>
    </source>
</reference>
<keyword evidence="12" id="KW-1185">Reference proteome</keyword>
<proteinExistence type="inferred from homology"/>
<dbReference type="PROSITE" id="PS00086">
    <property type="entry name" value="CYTOCHROME_P450"/>
    <property type="match status" value="1"/>
</dbReference>
<dbReference type="GO" id="GO:0004497">
    <property type="term" value="F:monooxygenase activity"/>
    <property type="evidence" value="ECO:0007669"/>
    <property type="project" value="UniProtKB-KW"/>
</dbReference>
<dbReference type="Pfam" id="PF00067">
    <property type="entry name" value="p450"/>
    <property type="match status" value="1"/>
</dbReference>
<reference evidence="9 12" key="2">
    <citation type="submission" date="2022-05" db="EMBL/GenBank/DDBJ databases">
        <title>Genome Sequencing of Bee-Associated Microbes.</title>
        <authorList>
            <person name="Dunlap C."/>
        </authorList>
    </citation>
    <scope>NUCLEOTIDE SEQUENCE [LARGE SCALE GENOMIC DNA]</scope>
    <source>
        <strain evidence="9 12">NRRL B-23120</strain>
    </source>
</reference>
<dbReference type="FunFam" id="1.10.630.10:FF:000018">
    <property type="entry name" value="Cytochrome P450 monooxygenase"/>
    <property type="match status" value="1"/>
</dbReference>
<evidence type="ECO:0000313" key="9">
    <source>
        <dbReference type="EMBL" id="MCY9598774.1"/>
    </source>
</evidence>
<dbReference type="EMBL" id="CP026520">
    <property type="protein sequence ID" value="QAV16313.1"/>
    <property type="molecule type" value="Genomic_DNA"/>
</dbReference>
<dbReference type="KEGG" id="pchi:PC41400_00780"/>
<dbReference type="GO" id="GO:0005506">
    <property type="term" value="F:iron ion binding"/>
    <property type="evidence" value="ECO:0007669"/>
    <property type="project" value="InterPro"/>
</dbReference>
<keyword evidence="4 7" id="KW-0560">Oxidoreductase</keyword>
<evidence type="ECO:0000313" key="12">
    <source>
        <dbReference type="Proteomes" id="UP001527202"/>
    </source>
</evidence>
<dbReference type="PANTHER" id="PTHR46696:SF1">
    <property type="entry name" value="CYTOCHROME P450 YJIB-RELATED"/>
    <property type="match status" value="1"/>
</dbReference>
<dbReference type="PRINTS" id="PR00385">
    <property type="entry name" value="P450"/>
</dbReference>